<evidence type="ECO:0000313" key="2">
    <source>
        <dbReference type="EMBL" id="ASS93090.1"/>
    </source>
</evidence>
<evidence type="ECO:0000313" key="3">
    <source>
        <dbReference type="Proteomes" id="UP000214618"/>
    </source>
</evidence>
<keyword evidence="1" id="KW-0472">Membrane</keyword>
<sequence>MLIFEIILYIHICTGATCLISGIGAMSSKKKRGMHTICGEIYHSAYVVVFVTSLTMAILNWESSAYLFFIGIFSYSFAFLGYVSAKKKWKNWIASHISGMLGSYIAICTAILVVNVSNITILNQWNPLIFWFLPSIIGSPLIFLVGQKYKKSKSI</sequence>
<feature type="transmembrane region" description="Helical" evidence="1">
    <location>
        <begin position="128"/>
        <end position="146"/>
    </location>
</feature>
<keyword evidence="1" id="KW-0812">Transmembrane</keyword>
<reference evidence="2 3" key="1">
    <citation type="submission" date="2016-10" db="EMBL/GenBank/DDBJ databases">
        <title>The whole genome sequencing and assembly of Bacillus simplex DSM 1321 strain.</title>
        <authorList>
            <person name="Park M.-K."/>
            <person name="Lee Y.-J."/>
            <person name="Yi H."/>
            <person name="Bahn Y.-S."/>
            <person name="Kim J.F."/>
            <person name="Lee D.-W."/>
        </authorList>
    </citation>
    <scope>NUCLEOTIDE SEQUENCE [LARGE SCALE GENOMIC DNA]</scope>
    <source>
        <strain evidence="2 3">DSM 1321</strain>
    </source>
</reference>
<name>A0A223ECW3_9BACI</name>
<dbReference type="EMBL" id="CP017704">
    <property type="protein sequence ID" value="ASS93090.1"/>
    <property type="molecule type" value="Genomic_DNA"/>
</dbReference>
<dbReference type="Proteomes" id="UP000214618">
    <property type="component" value="Chromosome"/>
</dbReference>
<organism evidence="2 3">
    <name type="scientific">Peribacillus simplex NBRC 15720 = DSM 1321</name>
    <dbReference type="NCBI Taxonomy" id="1349754"/>
    <lineage>
        <taxon>Bacteria</taxon>
        <taxon>Bacillati</taxon>
        <taxon>Bacillota</taxon>
        <taxon>Bacilli</taxon>
        <taxon>Bacillales</taxon>
        <taxon>Bacillaceae</taxon>
        <taxon>Peribacillus</taxon>
    </lineage>
</organism>
<dbReference type="InterPro" id="IPR018750">
    <property type="entry name" value="DUF2306_membrane"/>
</dbReference>
<gene>
    <name evidence="2" type="ORF">BS1321_03400</name>
</gene>
<keyword evidence="1" id="KW-1133">Transmembrane helix</keyword>
<feature type="transmembrane region" description="Helical" evidence="1">
    <location>
        <begin position="97"/>
        <end position="116"/>
    </location>
</feature>
<feature type="transmembrane region" description="Helical" evidence="1">
    <location>
        <begin position="6"/>
        <end position="25"/>
    </location>
</feature>
<dbReference type="AlphaFoldDB" id="A0A223ECW3"/>
<proteinExistence type="predicted"/>
<accession>A0A223ECW3</accession>
<protein>
    <submittedName>
        <fullName evidence="2">DUF2306 domain-containing protein</fullName>
    </submittedName>
</protein>
<dbReference type="Pfam" id="PF10067">
    <property type="entry name" value="DUF2306"/>
    <property type="match status" value="1"/>
</dbReference>
<dbReference type="OrthoDB" id="2453961at2"/>
<dbReference type="RefSeq" id="WP_063234560.1">
    <property type="nucleotide sequence ID" value="NZ_BCVO01000016.1"/>
</dbReference>
<evidence type="ECO:0000256" key="1">
    <source>
        <dbReference type="SAM" id="Phobius"/>
    </source>
</evidence>
<feature type="transmembrane region" description="Helical" evidence="1">
    <location>
        <begin position="65"/>
        <end position="85"/>
    </location>
</feature>
<feature type="transmembrane region" description="Helical" evidence="1">
    <location>
        <begin position="37"/>
        <end position="59"/>
    </location>
</feature>